<proteinExistence type="predicted"/>
<dbReference type="SUPFAM" id="SSF88713">
    <property type="entry name" value="Glycoside hydrolase/deacetylase"/>
    <property type="match status" value="1"/>
</dbReference>
<accession>A0ABV5LXC0</accession>
<reference evidence="2 3" key="1">
    <citation type="submission" date="2024-09" db="EMBL/GenBank/DDBJ databases">
        <authorList>
            <person name="Sun Q."/>
            <person name="Mori K."/>
        </authorList>
    </citation>
    <scope>NUCLEOTIDE SEQUENCE [LARGE SCALE GENOMIC DNA]</scope>
    <source>
        <strain evidence="2 3">TISTR 1856</strain>
    </source>
</reference>
<dbReference type="PANTHER" id="PTHR10587:SF137">
    <property type="entry name" value="4-DEOXY-4-FORMAMIDO-L-ARABINOSE-PHOSPHOUNDECAPRENOL DEFORMYLASE ARND-RELATED"/>
    <property type="match status" value="1"/>
</dbReference>
<dbReference type="InterPro" id="IPR011330">
    <property type="entry name" value="Glyco_hydro/deAcase_b/a-brl"/>
</dbReference>
<evidence type="ECO:0000259" key="1">
    <source>
        <dbReference type="PROSITE" id="PS51677"/>
    </source>
</evidence>
<dbReference type="PANTHER" id="PTHR10587">
    <property type="entry name" value="GLYCOSYL TRANSFERASE-RELATED"/>
    <property type="match status" value="1"/>
</dbReference>
<comment type="caution">
    <text evidence="2">The sequence shown here is derived from an EMBL/GenBank/DDBJ whole genome shotgun (WGS) entry which is preliminary data.</text>
</comment>
<dbReference type="EMBL" id="JBHMDM010000009">
    <property type="protein sequence ID" value="MFB9378737.1"/>
    <property type="molecule type" value="Genomic_DNA"/>
</dbReference>
<dbReference type="InterPro" id="IPR002509">
    <property type="entry name" value="NODB_dom"/>
</dbReference>
<dbReference type="RefSeq" id="WP_380139407.1">
    <property type="nucleotide sequence ID" value="NZ_JBHLUI010000011.1"/>
</dbReference>
<organism evidence="2 3">
    <name type="scientific">Kineococcus gynurae</name>
    <dbReference type="NCBI Taxonomy" id="452979"/>
    <lineage>
        <taxon>Bacteria</taxon>
        <taxon>Bacillati</taxon>
        <taxon>Actinomycetota</taxon>
        <taxon>Actinomycetes</taxon>
        <taxon>Kineosporiales</taxon>
        <taxon>Kineosporiaceae</taxon>
        <taxon>Kineococcus</taxon>
    </lineage>
</organism>
<dbReference type="Gene3D" id="3.20.20.370">
    <property type="entry name" value="Glycoside hydrolase/deacetylase"/>
    <property type="match status" value="1"/>
</dbReference>
<gene>
    <name evidence="2" type="ORF">ACFFVI_17380</name>
</gene>
<dbReference type="Proteomes" id="UP001589748">
    <property type="component" value="Unassembled WGS sequence"/>
</dbReference>
<name>A0ABV5LXC0_9ACTN</name>
<feature type="domain" description="NodB homology" evidence="1">
    <location>
        <begin position="61"/>
        <end position="243"/>
    </location>
</feature>
<dbReference type="Pfam" id="PF01522">
    <property type="entry name" value="Polysacc_deac_1"/>
    <property type="match status" value="1"/>
</dbReference>
<keyword evidence="3" id="KW-1185">Reference proteome</keyword>
<dbReference type="CDD" id="cd10959">
    <property type="entry name" value="CE4_NodB_like_3"/>
    <property type="match status" value="1"/>
</dbReference>
<dbReference type="InterPro" id="IPR050248">
    <property type="entry name" value="Polysacc_deacetylase_ArnD"/>
</dbReference>
<dbReference type="PROSITE" id="PS51677">
    <property type="entry name" value="NODB"/>
    <property type="match status" value="1"/>
</dbReference>
<sequence>MAGTARTAGPTTSGPDLLVRRRVFSDFANGGRAVGSDALPAPLERLLRPVTTIVRAEAGEAVAALTYDDGPDPEQTPPLLDLLAADGLRCTFFVLVDQAEKHPGLVARMLAEGHEVALHGIDHSRLTEVSTATAVARVREGRERLQQLTGTPVRFFRPPYGAQTLAQARGFRRLGLEIVLWSGWASDWVHDEVPALAARVVAPLRPGAVVLLHDRRGDPETSPAEELPRFSRAAVLREALALLAGRGESWRFTTMGSLLAEAPAVRSVWGDLPDPRAVLGGRR</sequence>
<evidence type="ECO:0000313" key="3">
    <source>
        <dbReference type="Proteomes" id="UP001589748"/>
    </source>
</evidence>
<evidence type="ECO:0000313" key="2">
    <source>
        <dbReference type="EMBL" id="MFB9378737.1"/>
    </source>
</evidence>
<protein>
    <submittedName>
        <fullName evidence="2">Polysaccharide deacetylase family protein</fullName>
    </submittedName>
</protein>